<proteinExistence type="predicted"/>
<reference evidence="2 4" key="1">
    <citation type="submission" date="2019-07" db="EMBL/GenBank/DDBJ databases">
        <title>Venturia inaequalis Genome Resource.</title>
        <authorList>
            <person name="Lichtner F.J."/>
        </authorList>
    </citation>
    <scope>NUCLEOTIDE SEQUENCE [LARGE SCALE GENOMIC DNA]</scope>
    <source>
        <strain evidence="1 3">120213</strain>
        <strain evidence="2 4">DMI_063113</strain>
    </source>
</reference>
<dbReference type="EMBL" id="WNWS01000098">
    <property type="protein sequence ID" value="KAE9980777.1"/>
    <property type="molecule type" value="Genomic_DNA"/>
</dbReference>
<organism evidence="2 4">
    <name type="scientific">Venturia inaequalis</name>
    <name type="common">Apple scab fungus</name>
    <dbReference type="NCBI Taxonomy" id="5025"/>
    <lineage>
        <taxon>Eukaryota</taxon>
        <taxon>Fungi</taxon>
        <taxon>Dikarya</taxon>
        <taxon>Ascomycota</taxon>
        <taxon>Pezizomycotina</taxon>
        <taxon>Dothideomycetes</taxon>
        <taxon>Pleosporomycetidae</taxon>
        <taxon>Venturiales</taxon>
        <taxon>Venturiaceae</taxon>
        <taxon>Venturia</taxon>
    </lineage>
</organism>
<dbReference type="EMBL" id="WNWR01000140">
    <property type="protein sequence ID" value="KAE9990362.1"/>
    <property type="molecule type" value="Genomic_DNA"/>
</dbReference>
<dbReference type="Proteomes" id="UP000490939">
    <property type="component" value="Unassembled WGS sequence"/>
</dbReference>
<accession>A0A8H3VHR1</accession>
<dbReference type="PANTHER" id="PTHR42085:SF1">
    <property type="entry name" value="F-BOX DOMAIN-CONTAINING PROTEIN"/>
    <property type="match status" value="1"/>
</dbReference>
<name>A0A8H3VHR1_VENIN</name>
<dbReference type="InterPro" id="IPR038883">
    <property type="entry name" value="AN11006-like"/>
</dbReference>
<gene>
    <name evidence="2" type="ORF">EG327_001500</name>
    <name evidence="1" type="ORF">EG328_012025</name>
</gene>
<dbReference type="PANTHER" id="PTHR42085">
    <property type="entry name" value="F-BOX DOMAIN-CONTAINING PROTEIN"/>
    <property type="match status" value="1"/>
</dbReference>
<protein>
    <submittedName>
        <fullName evidence="2">Uncharacterized protein</fullName>
    </submittedName>
</protein>
<evidence type="ECO:0000313" key="4">
    <source>
        <dbReference type="Proteomes" id="UP000490939"/>
    </source>
</evidence>
<dbReference type="AlphaFoldDB" id="A0A8H3VHR1"/>
<sequence length="318" mass="35781">MKRKTPAVASTGVKRQKVVLAPPPIETHNTDSLPKQASLLGIPVELRLQILELLLPDIHHTPDCDHTVIPHTIKTEHNHEHCQSCTRHIPLRHDGEKCWPKILQVNRQIYHEGVSQVHKDKTVEIGINPNEVTMCSRKYRTHHFEGQSWAARYFNTQLAHFTDVKLTISLTLQHVVSNIPGRRSRIYQKFMDMKHVVSELAHALAALEGLTDIDVTVNVHFEEKLSADMEEALGMDIAELLEDEHMKELIGQSVCTLLGPFDQIHNLKTADYGVAITGLKNPPVITWNSGLVKLLNEVALQSISRRSGRARGNSSARP</sequence>
<dbReference type="Proteomes" id="UP000447873">
    <property type="component" value="Unassembled WGS sequence"/>
</dbReference>
<evidence type="ECO:0000313" key="1">
    <source>
        <dbReference type="EMBL" id="KAE9980777.1"/>
    </source>
</evidence>
<evidence type="ECO:0000313" key="3">
    <source>
        <dbReference type="Proteomes" id="UP000447873"/>
    </source>
</evidence>
<evidence type="ECO:0000313" key="2">
    <source>
        <dbReference type="EMBL" id="KAE9990362.1"/>
    </source>
</evidence>
<keyword evidence="4" id="KW-1185">Reference proteome</keyword>
<comment type="caution">
    <text evidence="2">The sequence shown here is derived from an EMBL/GenBank/DDBJ whole genome shotgun (WGS) entry which is preliminary data.</text>
</comment>